<sequence>MISSSDLNDWVDEVVFKNCKEKINLLKEDRKYANNAKKFEEKFFNLQKNFKKN</sequence>
<name>A0ACD5GKK8_9SPIR</name>
<proteinExistence type="predicted"/>
<evidence type="ECO:0000313" key="1">
    <source>
        <dbReference type="EMBL" id="XPC85574.1"/>
    </source>
</evidence>
<dbReference type="Proteomes" id="UP001304851">
    <property type="component" value="Plasmid lp28-5"/>
</dbReference>
<evidence type="ECO:0000313" key="2">
    <source>
        <dbReference type="Proteomes" id="UP001304851"/>
    </source>
</evidence>
<keyword evidence="2" id="KW-1185">Reference proteome</keyword>
<geneLocation type="plasmid" evidence="1 2">
    <name>lp28-5</name>
</geneLocation>
<gene>
    <name evidence="1" type="ORF">QIA18_05565</name>
</gene>
<reference evidence="1" key="1">
    <citation type="submission" date="2024-11" db="EMBL/GenBank/DDBJ databases">
        <title>Sequencing of Borrelia variable plasmids from multiple Borrelia sensu lato isolates.</title>
        <authorList>
            <person name="Mongodin E.F."/>
            <person name="Rudenko N."/>
            <person name="Fraser C.M."/>
            <person name="Schutzer S."/>
            <person name="Luft B."/>
            <person name="Morgan R."/>
            <person name="Casjens S."/>
            <person name="Qiu W."/>
        </authorList>
    </citation>
    <scope>NUCLEOTIDE SEQUENCE</scope>
    <source>
        <strain evidence="1">SCGT-18</strain>
    </source>
</reference>
<accession>A0ACD5GKK8</accession>
<organism evidence="1 2">
    <name type="scientific">Borreliella carolinensis</name>
    <dbReference type="NCBI Taxonomy" id="478174"/>
    <lineage>
        <taxon>Bacteria</taxon>
        <taxon>Pseudomonadati</taxon>
        <taxon>Spirochaetota</taxon>
        <taxon>Spirochaetia</taxon>
        <taxon>Spirochaetales</taxon>
        <taxon>Borreliaceae</taxon>
        <taxon>Borreliella</taxon>
    </lineage>
</organism>
<protein>
    <submittedName>
        <fullName evidence="1">Uncharacterized protein</fullName>
    </submittedName>
</protein>
<dbReference type="EMBL" id="CP179469">
    <property type="protein sequence ID" value="XPC85574.1"/>
    <property type="molecule type" value="Genomic_DNA"/>
</dbReference>
<keyword evidence="1" id="KW-0614">Plasmid</keyword>